<dbReference type="FunFam" id="3.40.50.80:FF:000006">
    <property type="entry name" value="Dual oxidase 2"/>
    <property type="match status" value="1"/>
</dbReference>
<feature type="transmembrane region" description="Helical" evidence="23">
    <location>
        <begin position="1031"/>
        <end position="1054"/>
    </location>
</feature>
<dbReference type="InterPro" id="IPR050369">
    <property type="entry name" value="RBOH/FRE"/>
</dbReference>
<evidence type="ECO:0000256" key="7">
    <source>
        <dbReference type="ARBA" id="ARBA00022559"/>
    </source>
</evidence>
<dbReference type="GO" id="GO:0042744">
    <property type="term" value="P:hydrogen peroxide catabolic process"/>
    <property type="evidence" value="ECO:0007669"/>
    <property type="project" value="UniProtKB-KW"/>
</dbReference>
<keyword evidence="14" id="KW-0106">Calcium</keyword>
<organism evidence="27 28">
    <name type="scientific">Silurus meridionalis</name>
    <name type="common">Southern catfish</name>
    <name type="synonym">Silurus soldatovi meridionalis</name>
    <dbReference type="NCBI Taxonomy" id="175797"/>
    <lineage>
        <taxon>Eukaryota</taxon>
        <taxon>Metazoa</taxon>
        <taxon>Chordata</taxon>
        <taxon>Craniata</taxon>
        <taxon>Vertebrata</taxon>
        <taxon>Euteleostomi</taxon>
        <taxon>Actinopterygii</taxon>
        <taxon>Neopterygii</taxon>
        <taxon>Teleostei</taxon>
        <taxon>Ostariophysi</taxon>
        <taxon>Siluriformes</taxon>
        <taxon>Siluridae</taxon>
        <taxon>Silurus</taxon>
    </lineage>
</organism>
<evidence type="ECO:0000256" key="12">
    <source>
        <dbReference type="ARBA" id="ARBA00022737"/>
    </source>
</evidence>
<dbReference type="CDD" id="cd00051">
    <property type="entry name" value="EFh"/>
    <property type="match status" value="2"/>
</dbReference>
<dbReference type="GO" id="GO:0009653">
    <property type="term" value="P:anatomical structure morphogenesis"/>
    <property type="evidence" value="ECO:0007669"/>
    <property type="project" value="UniProtKB-ARBA"/>
</dbReference>
<feature type="chain" id="PRO_5035882505" description="NAD(P)H oxidase (H2O2-forming)" evidence="24">
    <location>
        <begin position="21"/>
        <end position="1537"/>
    </location>
</feature>
<evidence type="ECO:0000256" key="20">
    <source>
        <dbReference type="ARBA" id="ARBA00023324"/>
    </source>
</evidence>
<keyword evidence="15" id="KW-0521">NADP</keyword>
<dbReference type="PROSITE" id="PS50292">
    <property type="entry name" value="PEROXIDASE_3"/>
    <property type="match status" value="1"/>
</dbReference>
<keyword evidence="9 23" id="KW-0812">Transmembrane</keyword>
<feature type="domain" description="EF-hand" evidence="25">
    <location>
        <begin position="854"/>
        <end position="889"/>
    </location>
</feature>
<evidence type="ECO:0000256" key="22">
    <source>
        <dbReference type="ARBA" id="ARBA00048762"/>
    </source>
</evidence>
<comment type="catalytic activity">
    <reaction evidence="21">
        <text>NADH + O2 + H(+) = H2O2 + NAD(+)</text>
        <dbReference type="Rhea" id="RHEA:11264"/>
        <dbReference type="ChEBI" id="CHEBI:15378"/>
        <dbReference type="ChEBI" id="CHEBI:15379"/>
        <dbReference type="ChEBI" id="CHEBI:16240"/>
        <dbReference type="ChEBI" id="CHEBI:57540"/>
        <dbReference type="ChEBI" id="CHEBI:57945"/>
        <dbReference type="EC" id="1.6.3.1"/>
    </reaction>
</comment>
<dbReference type="PROSITE" id="PS51384">
    <property type="entry name" value="FAD_FR"/>
    <property type="match status" value="1"/>
</dbReference>
<keyword evidence="16 23" id="KW-1133">Transmembrane helix</keyword>
<dbReference type="EMBL" id="JABFDY010000010">
    <property type="protein sequence ID" value="KAF7702075.1"/>
    <property type="molecule type" value="Genomic_DNA"/>
</dbReference>
<dbReference type="GO" id="GO:0005509">
    <property type="term" value="F:calcium ion binding"/>
    <property type="evidence" value="ECO:0007669"/>
    <property type="project" value="InterPro"/>
</dbReference>
<evidence type="ECO:0000256" key="14">
    <source>
        <dbReference type="ARBA" id="ARBA00022837"/>
    </source>
</evidence>
<evidence type="ECO:0000256" key="19">
    <source>
        <dbReference type="ARBA" id="ARBA00023180"/>
    </source>
</evidence>
<dbReference type="GO" id="GO:0042742">
    <property type="term" value="P:defense response to bacterium"/>
    <property type="evidence" value="ECO:0007669"/>
    <property type="project" value="UniProtKB-ARBA"/>
</dbReference>
<dbReference type="Gene3D" id="1.10.640.10">
    <property type="entry name" value="Haem peroxidase domain superfamily, animal type"/>
    <property type="match status" value="1"/>
</dbReference>
<evidence type="ECO:0000313" key="28">
    <source>
        <dbReference type="Proteomes" id="UP000606274"/>
    </source>
</evidence>
<evidence type="ECO:0000256" key="6">
    <source>
        <dbReference type="ARBA" id="ARBA00022534"/>
    </source>
</evidence>
<comment type="catalytic activity">
    <reaction evidence="22">
        <text>NADPH + O2 + H(+) = H2O2 + NADP(+)</text>
        <dbReference type="Rhea" id="RHEA:11260"/>
        <dbReference type="ChEBI" id="CHEBI:15378"/>
        <dbReference type="ChEBI" id="CHEBI:15379"/>
        <dbReference type="ChEBI" id="CHEBI:16240"/>
        <dbReference type="ChEBI" id="CHEBI:57783"/>
        <dbReference type="ChEBI" id="CHEBI:58349"/>
        <dbReference type="EC" id="1.6.3.1"/>
    </reaction>
</comment>
<evidence type="ECO:0000259" key="25">
    <source>
        <dbReference type="PROSITE" id="PS50222"/>
    </source>
</evidence>
<dbReference type="InterPro" id="IPR017927">
    <property type="entry name" value="FAD-bd_FR_type"/>
</dbReference>
<feature type="transmembrane region" description="Helical" evidence="23">
    <location>
        <begin position="1074"/>
        <end position="1095"/>
    </location>
</feature>
<dbReference type="GO" id="GO:0043020">
    <property type="term" value="C:NADPH oxidase complex"/>
    <property type="evidence" value="ECO:0007669"/>
    <property type="project" value="TreeGrafter"/>
</dbReference>
<gene>
    <name evidence="27" type="ORF">HF521_001358</name>
</gene>
<keyword evidence="12" id="KW-0677">Repeat</keyword>
<dbReference type="InterPro" id="IPR019791">
    <property type="entry name" value="Haem_peroxidase_animal"/>
</dbReference>
<dbReference type="SFLD" id="SFLDG01169">
    <property type="entry name" value="NADPH_oxidase_subgroup_(NOX)"/>
    <property type="match status" value="1"/>
</dbReference>
<keyword evidence="18 23" id="KW-0472">Membrane</keyword>
<evidence type="ECO:0000256" key="23">
    <source>
        <dbReference type="SAM" id="Phobius"/>
    </source>
</evidence>
<dbReference type="SUPFAM" id="SSF63380">
    <property type="entry name" value="Riboflavin synthase domain-like"/>
    <property type="match status" value="1"/>
</dbReference>
<dbReference type="PROSITE" id="PS00018">
    <property type="entry name" value="EF_HAND_1"/>
    <property type="match status" value="1"/>
</dbReference>
<keyword evidence="8" id="KW-0285">Flavoprotein</keyword>
<dbReference type="SUPFAM" id="SSF47473">
    <property type="entry name" value="EF-hand"/>
    <property type="match status" value="1"/>
</dbReference>
<dbReference type="PANTHER" id="PTHR11972:SF175">
    <property type="entry name" value="NAD(P)H OXIDASE (H2O2-FORMING)"/>
    <property type="match status" value="1"/>
</dbReference>
<evidence type="ECO:0000256" key="4">
    <source>
        <dbReference type="ARBA" id="ARBA00005644"/>
    </source>
</evidence>
<dbReference type="Gene3D" id="3.40.50.80">
    <property type="entry name" value="Nucleotide-binding domain of ferredoxin-NADP reductase (FNR) module"/>
    <property type="match status" value="1"/>
</dbReference>
<name>A0A8T0B9B8_SILME</name>
<comment type="similarity">
    <text evidence="4">In the N-terminal section; belongs to the peroxidase family.</text>
</comment>
<evidence type="ECO:0000256" key="8">
    <source>
        <dbReference type="ARBA" id="ARBA00022630"/>
    </source>
</evidence>
<dbReference type="GO" id="GO:0016175">
    <property type="term" value="F:superoxide-generating NAD(P)H oxidase activity"/>
    <property type="evidence" value="ECO:0007669"/>
    <property type="project" value="UniProtKB-ARBA"/>
</dbReference>
<evidence type="ECO:0000256" key="9">
    <source>
        <dbReference type="ARBA" id="ARBA00022692"/>
    </source>
</evidence>
<dbReference type="InterPro" id="IPR018247">
    <property type="entry name" value="EF_Hand_1_Ca_BS"/>
</dbReference>
<evidence type="ECO:0000256" key="17">
    <source>
        <dbReference type="ARBA" id="ARBA00023002"/>
    </source>
</evidence>
<evidence type="ECO:0000256" key="21">
    <source>
        <dbReference type="ARBA" id="ARBA00047455"/>
    </source>
</evidence>
<dbReference type="PRINTS" id="PR00457">
    <property type="entry name" value="ANPEROXIDASE"/>
</dbReference>
<dbReference type="InterPro" id="IPR013130">
    <property type="entry name" value="Fe3_Rdtase_TM_dom"/>
</dbReference>
<evidence type="ECO:0000256" key="5">
    <source>
        <dbReference type="ARBA" id="ARBA00012698"/>
    </source>
</evidence>
<dbReference type="Gene3D" id="1.10.238.10">
    <property type="entry name" value="EF-hand"/>
    <property type="match status" value="1"/>
</dbReference>
<dbReference type="GO" id="GO:0042554">
    <property type="term" value="P:superoxide anion generation"/>
    <property type="evidence" value="ECO:0007669"/>
    <property type="project" value="TreeGrafter"/>
</dbReference>
<evidence type="ECO:0000256" key="15">
    <source>
        <dbReference type="ARBA" id="ARBA00022857"/>
    </source>
</evidence>
<evidence type="ECO:0000256" key="1">
    <source>
        <dbReference type="ARBA" id="ARBA00003796"/>
    </source>
</evidence>
<dbReference type="EC" id="1.6.3.1" evidence="5"/>
<dbReference type="GO" id="GO:0016324">
    <property type="term" value="C:apical plasma membrane"/>
    <property type="evidence" value="ECO:0007669"/>
    <property type="project" value="UniProtKB-SubCell"/>
</dbReference>
<reference evidence="27" key="1">
    <citation type="submission" date="2020-08" db="EMBL/GenBank/DDBJ databases">
        <title>Chromosome-level assembly of Southern catfish (Silurus meridionalis) provides insights into visual adaptation to the nocturnal and benthic lifestyles.</title>
        <authorList>
            <person name="Zhang Y."/>
            <person name="Wang D."/>
            <person name="Peng Z."/>
        </authorList>
    </citation>
    <scope>NUCLEOTIDE SEQUENCE</scope>
    <source>
        <strain evidence="27">SWU-2019-XX</strain>
        <tissue evidence="27">Muscle</tissue>
    </source>
</reference>
<comment type="subcellular location">
    <subcellularLocation>
        <location evidence="2">Apical cell membrane</location>
        <topology evidence="2">Multi-pass membrane protein</topology>
    </subcellularLocation>
</comment>
<dbReference type="CDD" id="cd06186">
    <property type="entry name" value="NOX_Duox_like_FAD_NADP"/>
    <property type="match status" value="1"/>
</dbReference>
<feature type="transmembrane region" description="Helical" evidence="23">
    <location>
        <begin position="1170"/>
        <end position="1195"/>
    </location>
</feature>
<dbReference type="Pfam" id="PF08022">
    <property type="entry name" value="FAD_binding_8"/>
    <property type="match status" value="1"/>
</dbReference>
<dbReference type="GO" id="GO:0004601">
    <property type="term" value="F:peroxidase activity"/>
    <property type="evidence" value="ECO:0007669"/>
    <property type="project" value="UniProtKB-KW"/>
</dbReference>
<dbReference type="SUPFAM" id="SSF52343">
    <property type="entry name" value="Ferredoxin reductase-like, C-terminal NADP-linked domain"/>
    <property type="match status" value="1"/>
</dbReference>
<dbReference type="InterPro" id="IPR037120">
    <property type="entry name" value="Haem_peroxidase_sf_animal"/>
</dbReference>
<dbReference type="InterPro" id="IPR011992">
    <property type="entry name" value="EF-hand-dom_pair"/>
</dbReference>
<keyword evidence="7" id="KW-0575">Peroxidase</keyword>
<dbReference type="Pfam" id="PF08030">
    <property type="entry name" value="NAD_binding_6"/>
    <property type="match status" value="1"/>
</dbReference>
<keyword evidence="28" id="KW-1185">Reference proteome</keyword>
<evidence type="ECO:0000256" key="18">
    <source>
        <dbReference type="ARBA" id="ARBA00023136"/>
    </source>
</evidence>
<accession>A0A8T0B9B8</accession>
<proteinExistence type="inferred from homology"/>
<dbReference type="SFLD" id="SFLDG01168">
    <property type="entry name" value="Ferric_reductase_subgroup_(FRE"/>
    <property type="match status" value="1"/>
</dbReference>
<dbReference type="InterPro" id="IPR002048">
    <property type="entry name" value="EF_hand_dom"/>
</dbReference>
<keyword evidence="11 24" id="KW-0732">Signal</keyword>
<feature type="domain" description="FAD-binding FR-type" evidence="26">
    <location>
        <begin position="1256"/>
        <end position="1362"/>
    </location>
</feature>
<dbReference type="InterPro" id="IPR039261">
    <property type="entry name" value="FNR_nucleotide-bd"/>
</dbReference>
<keyword evidence="17" id="KW-0560">Oxidoreductase</keyword>
<dbReference type="Pfam" id="PF03098">
    <property type="entry name" value="An_peroxidase"/>
    <property type="match status" value="1"/>
</dbReference>
<dbReference type="GO" id="GO:0020037">
    <property type="term" value="F:heme binding"/>
    <property type="evidence" value="ECO:0007669"/>
    <property type="project" value="InterPro"/>
</dbReference>
<comment type="pathway">
    <text evidence="3">Hormone biosynthesis; thyroid hormone biosynthesis.</text>
</comment>
<feature type="transmembrane region" description="Helical" evidence="23">
    <location>
        <begin position="1207"/>
        <end position="1229"/>
    </location>
</feature>
<keyword evidence="19" id="KW-0325">Glycoprotein</keyword>
<dbReference type="GO" id="GO:0006979">
    <property type="term" value="P:response to oxidative stress"/>
    <property type="evidence" value="ECO:0007669"/>
    <property type="project" value="InterPro"/>
</dbReference>
<comment type="caution">
    <text evidence="27">The sequence shown here is derived from an EMBL/GenBank/DDBJ whole genome shotgun (WGS) entry which is preliminary data.</text>
</comment>
<evidence type="ECO:0000256" key="2">
    <source>
        <dbReference type="ARBA" id="ARBA00004424"/>
    </source>
</evidence>
<dbReference type="InterPro" id="IPR013121">
    <property type="entry name" value="Fe_red_NAD-bd_6"/>
</dbReference>
<comment type="function">
    <text evidence="1">Generates hydrogen peroxide which is required for the activity of thyroid peroxidase/TPO and lactoperoxidase/LPO. Plays a role in thyroid hormones synthesis and lactoperoxidase-mediated antimicrobial defense at the surface of mucosa. May have its own peroxidase activity through its N-terminal peroxidase-like domain.</text>
</comment>
<dbReference type="Pfam" id="PF00036">
    <property type="entry name" value="EF-hand_1"/>
    <property type="match status" value="1"/>
</dbReference>
<dbReference type="GO" id="GO:0042446">
    <property type="term" value="P:hormone biosynthetic process"/>
    <property type="evidence" value="ECO:0007669"/>
    <property type="project" value="UniProtKB-KW"/>
</dbReference>
<feature type="signal peptide" evidence="24">
    <location>
        <begin position="1"/>
        <end position="20"/>
    </location>
</feature>
<feature type="domain" description="EF-hand" evidence="25">
    <location>
        <begin position="818"/>
        <end position="853"/>
    </location>
</feature>
<dbReference type="GO" id="GO:0016174">
    <property type="term" value="F:NAD(P)H oxidase H2O2-forming activity"/>
    <property type="evidence" value="ECO:0007669"/>
    <property type="project" value="UniProtKB-EC"/>
</dbReference>
<sequence length="1537" mass="175767">MDLHRSAWWTLISLSLTVYAADSSITWEVQRYDGWYNNLAFHRRGTAGAPLMRLLTPHYSDGVFQINGLHLPNARRISNVVARGPSGHLSVQNRTVLSLFFGVHVVHEIVESRKPGCPAEFMTIPVPQDDPVFGQNSTKQVLLQFLRVQWDHNSGQSPNNPRRQVNQVTAWIDGSSIYGTTSSWCDALRSFQGGLLSVGSSSDMPKKTVSGNFMWSAPNPCTGQTGPEGLYEFGNAWANENIFTVAEAIVWFRYHNYLATQLHKEHPSWSDEELFQNARKRVIATFQNIAIYEWLPAYLGVSVPSYPGYQKSVDPGISPEFQIVTTCLDLTLLPSGVYMRNKTCHYRKVVNIDGSTSPALRSCNNFWSRDNPNLKSGQDIDDLIMGMASQISEREDNIIVEDFQDYMYGSLQLSRTDAVAMAIQRGRDFGLGSYNQVRETLNLPPVKTWEELNPSLNKTNHELFLELAKLYGNDINRLELLVGVLLELNNGPSPLISSIVLDQFERIRNADRFWFENQQNGLFTEEEIQAIQQTKYSDVLLSITSAEGGDIQEDVFFWLNGDPCPQPQTITSSMLYPCTKATSISYFDDGSKAGFGIFVIALFFFPVVSFLVAYIVAYIRATKYKRFLKRTQGQTKDKKKNPTHGIQACEWQGYSDSPQYVSLEIDEKKRLQIYSENGSPVRTHNLGTQDLLEVFLSNDHQQRALLLKIPKEYDLVLLFENSVQRTEFVDQLKCDLKEMTRHLIVTEMSEKELLKEAVTKEQRAQIVETFFRHAFSKILDINKSDAGDLSGVSSKRTKEALQCELTRAEFAHALGLKSDSPFVESMFSLADKDGNGYLSFQEFLDVLVIFMKGTPEEKSKLLFSMHDIKGEGFLFREEFCSLLRSFLEISSNVLSKNQAEEAIAAMLHAAGFDKKDHITWEDFHLLLQDHENVLQFAQLNIKGMEMHDMNRLNQHRVSFINKKDSSSLRKNGDFAYNCPIDDGQELRQRKKLALSNPKLYVKPQRERYIRSRIQQKIQQFKRFVENYRRHIVCIGVIYGITAGVALERCYFYGFQDRTSGVTESSMVGIIVSRGSAAAISFLFPYMLLTVCRNLITMCRETFLNRYIPFDSAIDLHRLMAMTAIILTVTHSVGHLVNLYIFSISELSILSCMFPQVFSNNGSELPEKWTFWFFCTVPGMSGIILLFVLAFIYVFASHYFRRISFRGFWITHYFYVLIYVLTVIHGSFALLQQPRFYIYLIPPALLFLLDKLISLSRKKVEIPVVNAELLPSGVTYLEFKRPQGFTYRSGQWVRVACLELGTDEYHPFTLTSAPHEETLSLHIRAVGPWTSKLREIYNLERLKELGNYPKLYLDGPFGEGHQEWRDFEVSVLVGGGIGVTPFASILKDIVFKSSAKLKVQCKKVYFIWVTRTQRQFEWVSDIIREVEEMDAQELVSVHIYITQLAEKFDLRTTMLYVCERHFQKVSNKSLFTGLQSVTHFGRPPFLAFFSSLQEVHPEVGKIGVFSCGPPGLTKNVEKACQQINKRDQAHFIHHFENF</sequence>
<evidence type="ECO:0000256" key="3">
    <source>
        <dbReference type="ARBA" id="ARBA00005197"/>
    </source>
</evidence>
<evidence type="ECO:0000313" key="27">
    <source>
        <dbReference type="EMBL" id="KAF7702075.1"/>
    </source>
</evidence>
<dbReference type="Proteomes" id="UP000606274">
    <property type="component" value="Unassembled WGS sequence"/>
</dbReference>
<keyword evidence="20" id="KW-0376">Hydrogen peroxide</keyword>
<evidence type="ECO:0000256" key="24">
    <source>
        <dbReference type="SAM" id="SignalP"/>
    </source>
</evidence>
<dbReference type="PROSITE" id="PS50222">
    <property type="entry name" value="EF_HAND_2"/>
    <property type="match status" value="2"/>
</dbReference>
<dbReference type="PANTHER" id="PTHR11972">
    <property type="entry name" value="NADPH OXIDASE"/>
    <property type="match status" value="1"/>
</dbReference>
<dbReference type="SUPFAM" id="SSF48113">
    <property type="entry name" value="Heme-dependent peroxidases"/>
    <property type="match status" value="1"/>
</dbReference>
<feature type="transmembrane region" description="Helical" evidence="23">
    <location>
        <begin position="595"/>
        <end position="619"/>
    </location>
</feature>
<evidence type="ECO:0000256" key="10">
    <source>
        <dbReference type="ARBA" id="ARBA00022723"/>
    </source>
</evidence>
<keyword evidence="10" id="KW-0479">Metal-binding</keyword>
<evidence type="ECO:0000259" key="26">
    <source>
        <dbReference type="PROSITE" id="PS51384"/>
    </source>
</evidence>
<dbReference type="CDD" id="cd09820">
    <property type="entry name" value="dual_peroxidase_like"/>
    <property type="match status" value="1"/>
</dbReference>
<evidence type="ECO:0000256" key="11">
    <source>
        <dbReference type="ARBA" id="ARBA00022729"/>
    </source>
</evidence>
<dbReference type="InterPro" id="IPR010255">
    <property type="entry name" value="Haem_peroxidase_sf"/>
</dbReference>
<dbReference type="SFLD" id="SFLDS00052">
    <property type="entry name" value="Ferric_Reductase_Domain"/>
    <property type="match status" value="1"/>
</dbReference>
<keyword evidence="6" id="KW-0893">Thyroid hormones biosynthesis</keyword>
<dbReference type="Pfam" id="PF01794">
    <property type="entry name" value="Ferric_reduct"/>
    <property type="match status" value="1"/>
</dbReference>
<dbReference type="FunFam" id="2.40.30.10:FF:000059">
    <property type="entry name" value="dual oxidase isoform X1"/>
    <property type="match status" value="1"/>
</dbReference>
<evidence type="ECO:0000256" key="16">
    <source>
        <dbReference type="ARBA" id="ARBA00022989"/>
    </source>
</evidence>
<dbReference type="OrthoDB" id="6019201at2759"/>
<dbReference type="FunFam" id="1.10.640.10:FF:000004">
    <property type="entry name" value="Dual oxidase 2"/>
    <property type="match status" value="1"/>
</dbReference>
<protein>
    <recommendedName>
        <fullName evidence="5">NAD(P)H oxidase (H2O2-forming)</fullName>
        <ecNumber evidence="5">1.6.3.1</ecNumber>
    </recommendedName>
</protein>
<dbReference type="InterPro" id="IPR017938">
    <property type="entry name" value="Riboflavin_synthase-like_b-brl"/>
</dbReference>
<dbReference type="SMART" id="SM00054">
    <property type="entry name" value="EFh"/>
    <property type="match status" value="2"/>
</dbReference>
<dbReference type="Gene3D" id="2.40.30.10">
    <property type="entry name" value="Translation factors"/>
    <property type="match status" value="1"/>
</dbReference>
<keyword evidence="13" id="KW-0274">FAD</keyword>
<dbReference type="InterPro" id="IPR034821">
    <property type="entry name" value="DUOX_peroxidase"/>
</dbReference>
<dbReference type="InterPro" id="IPR013112">
    <property type="entry name" value="FAD-bd_8"/>
</dbReference>
<evidence type="ECO:0000256" key="13">
    <source>
        <dbReference type="ARBA" id="ARBA00022827"/>
    </source>
</evidence>